<dbReference type="PANTHER" id="PTHR30097">
    <property type="entry name" value="CATION EFFLUX SYSTEM PROTEIN CUSB"/>
    <property type="match status" value="1"/>
</dbReference>
<dbReference type="Gene3D" id="2.40.30.170">
    <property type="match status" value="1"/>
</dbReference>
<feature type="coiled-coil region" evidence="3">
    <location>
        <begin position="100"/>
        <end position="165"/>
    </location>
</feature>
<dbReference type="InterPro" id="IPR006143">
    <property type="entry name" value="RND_pump_MFP"/>
</dbReference>
<organism evidence="6 7">
    <name type="scientific">Flavobacterium kingsejongi</name>
    <dbReference type="NCBI Taxonomy" id="1678728"/>
    <lineage>
        <taxon>Bacteria</taxon>
        <taxon>Pseudomonadati</taxon>
        <taxon>Bacteroidota</taxon>
        <taxon>Flavobacteriia</taxon>
        <taxon>Flavobacteriales</taxon>
        <taxon>Flavobacteriaceae</taxon>
        <taxon>Flavobacterium</taxon>
    </lineage>
</organism>
<dbReference type="GO" id="GO:0015679">
    <property type="term" value="P:plasma membrane copper ion transport"/>
    <property type="evidence" value="ECO:0007669"/>
    <property type="project" value="TreeGrafter"/>
</dbReference>
<feature type="domain" description="CusB-like beta-barrel" evidence="4">
    <location>
        <begin position="214"/>
        <end position="290"/>
    </location>
</feature>
<dbReference type="SUPFAM" id="SSF111369">
    <property type="entry name" value="HlyD-like secretion proteins"/>
    <property type="match status" value="1"/>
</dbReference>
<feature type="domain" description="CzcB-like barrel-sandwich hybrid" evidence="5">
    <location>
        <begin position="74"/>
        <end position="211"/>
    </location>
</feature>
<dbReference type="GO" id="GO:0022857">
    <property type="term" value="F:transmembrane transporter activity"/>
    <property type="evidence" value="ECO:0007669"/>
    <property type="project" value="InterPro"/>
</dbReference>
<dbReference type="KEGG" id="fki:FK004_13705"/>
<dbReference type="PROSITE" id="PS51257">
    <property type="entry name" value="PROKAR_LIPOPROTEIN"/>
    <property type="match status" value="1"/>
</dbReference>
<dbReference type="OrthoDB" id="9806939at2"/>
<accession>A0A2S1LR90</accession>
<evidence type="ECO:0000259" key="5">
    <source>
        <dbReference type="Pfam" id="PF25973"/>
    </source>
</evidence>
<dbReference type="EMBL" id="CP020919">
    <property type="protein sequence ID" value="AWG26208.1"/>
    <property type="molecule type" value="Genomic_DNA"/>
</dbReference>
<evidence type="ECO:0000313" key="7">
    <source>
        <dbReference type="Proteomes" id="UP000244677"/>
    </source>
</evidence>
<keyword evidence="2" id="KW-0813">Transport</keyword>
<comment type="similarity">
    <text evidence="1">Belongs to the membrane fusion protein (MFP) (TC 8.A.1) family.</text>
</comment>
<keyword evidence="7" id="KW-1185">Reference proteome</keyword>
<keyword evidence="3" id="KW-0175">Coiled coil</keyword>
<reference evidence="6 7" key="1">
    <citation type="submission" date="2017-04" db="EMBL/GenBank/DDBJ databases">
        <title>Complete genome sequence of Flavobacterium kingsejong AJ004.</title>
        <authorList>
            <person name="Lee P.C."/>
        </authorList>
    </citation>
    <scope>NUCLEOTIDE SEQUENCE [LARGE SCALE GENOMIC DNA]</scope>
    <source>
        <strain evidence="6 7">AJ004</strain>
    </source>
</reference>
<dbReference type="GO" id="GO:0060003">
    <property type="term" value="P:copper ion export"/>
    <property type="evidence" value="ECO:0007669"/>
    <property type="project" value="TreeGrafter"/>
</dbReference>
<dbReference type="AlphaFoldDB" id="A0A2S1LR90"/>
<evidence type="ECO:0000259" key="4">
    <source>
        <dbReference type="Pfam" id="PF25954"/>
    </source>
</evidence>
<dbReference type="Gene3D" id="2.40.420.20">
    <property type="match status" value="1"/>
</dbReference>
<dbReference type="Gene3D" id="2.40.50.100">
    <property type="match status" value="1"/>
</dbReference>
<dbReference type="InterPro" id="IPR058792">
    <property type="entry name" value="Beta-barrel_RND_2"/>
</dbReference>
<evidence type="ECO:0000256" key="3">
    <source>
        <dbReference type="SAM" id="Coils"/>
    </source>
</evidence>
<dbReference type="FunFam" id="2.40.30.170:FF:000010">
    <property type="entry name" value="Efflux RND transporter periplasmic adaptor subunit"/>
    <property type="match status" value="1"/>
</dbReference>
<dbReference type="InterPro" id="IPR058647">
    <property type="entry name" value="BSH_CzcB-like"/>
</dbReference>
<evidence type="ECO:0000313" key="6">
    <source>
        <dbReference type="EMBL" id="AWG26208.1"/>
    </source>
</evidence>
<evidence type="ECO:0000256" key="2">
    <source>
        <dbReference type="ARBA" id="ARBA00022448"/>
    </source>
</evidence>
<protein>
    <submittedName>
        <fullName evidence="6">Efflux transporter periplasmic adaptor subunit</fullName>
    </submittedName>
</protein>
<dbReference type="GO" id="GO:0030313">
    <property type="term" value="C:cell envelope"/>
    <property type="evidence" value="ECO:0007669"/>
    <property type="project" value="TreeGrafter"/>
</dbReference>
<dbReference type="PANTHER" id="PTHR30097:SF4">
    <property type="entry name" value="SLR6042 PROTEIN"/>
    <property type="match status" value="1"/>
</dbReference>
<dbReference type="RefSeq" id="WP_108737743.1">
    <property type="nucleotide sequence ID" value="NZ_CP020919.1"/>
</dbReference>
<dbReference type="Gene3D" id="1.10.287.470">
    <property type="entry name" value="Helix hairpin bin"/>
    <property type="match status" value="1"/>
</dbReference>
<sequence>MKNTIATLSLLALITLQSCTEKTAETTPVTEPKFCLDKELKSKITIDTLKKEPLTETITLTGNVSYNTDNVVQFTSLISGVVTKTYFSLGDYVKKGQVLAEIKSTELNGLQSENRSLQSQLAVAQRQLQSTKSMFQDGIASQKDLLSAENDVNVLKSSLENIRENLNLYSASSEKSVFQIKAPGNGYIVEKNMSTGMQISSESQSLFTISDLNEVWVMVNIYATNMQSIKENMNVKIKTLAYPDEIFNGKISSLSNVFDSEERVLKARIVMQNKDLKLKPGMSADIIINKEVSDKQAVAVPNKAMIFDNNRNFLLVYKDDCNLEVREVEPSAKNDQVLYFDKGIQENEKIITKNQLLIYERLKN</sequence>
<dbReference type="Pfam" id="PF25973">
    <property type="entry name" value="BSH_CzcB"/>
    <property type="match status" value="1"/>
</dbReference>
<dbReference type="GO" id="GO:0016020">
    <property type="term" value="C:membrane"/>
    <property type="evidence" value="ECO:0007669"/>
    <property type="project" value="InterPro"/>
</dbReference>
<dbReference type="Proteomes" id="UP000244677">
    <property type="component" value="Chromosome"/>
</dbReference>
<dbReference type="InterPro" id="IPR051909">
    <property type="entry name" value="MFP_Cation_Efflux"/>
</dbReference>
<gene>
    <name evidence="6" type="ORF">FK004_13705</name>
</gene>
<dbReference type="Pfam" id="PF25954">
    <property type="entry name" value="Beta-barrel_RND_2"/>
    <property type="match status" value="1"/>
</dbReference>
<evidence type="ECO:0000256" key="1">
    <source>
        <dbReference type="ARBA" id="ARBA00009477"/>
    </source>
</evidence>
<proteinExistence type="inferred from homology"/>
<name>A0A2S1LR90_9FLAO</name>
<dbReference type="NCBIfam" id="TIGR01730">
    <property type="entry name" value="RND_mfp"/>
    <property type="match status" value="1"/>
</dbReference>